<accession>A0A821INC1</accession>
<gene>
    <name evidence="1" type="ORF">QYT958_LOCUS17982</name>
</gene>
<reference evidence="1" key="1">
    <citation type="submission" date="2021-02" db="EMBL/GenBank/DDBJ databases">
        <authorList>
            <person name="Nowell W R."/>
        </authorList>
    </citation>
    <scope>NUCLEOTIDE SEQUENCE</scope>
</reference>
<sequence length="103" mass="11771">MGNRIGSNTNKEPFVLMFRRLLQYRVEPDPSTQQQNTHFPITRIPISATLNAPVNFPLGDSTNLKSTMIMRGGLRMAVNHYKMINSNVNEEFNESGFESHCDR</sequence>
<dbReference type="Proteomes" id="UP000663848">
    <property type="component" value="Unassembled WGS sequence"/>
</dbReference>
<organism evidence="1 2">
    <name type="scientific">Rotaria socialis</name>
    <dbReference type="NCBI Taxonomy" id="392032"/>
    <lineage>
        <taxon>Eukaryota</taxon>
        <taxon>Metazoa</taxon>
        <taxon>Spiralia</taxon>
        <taxon>Gnathifera</taxon>
        <taxon>Rotifera</taxon>
        <taxon>Eurotatoria</taxon>
        <taxon>Bdelloidea</taxon>
        <taxon>Philodinida</taxon>
        <taxon>Philodinidae</taxon>
        <taxon>Rotaria</taxon>
    </lineage>
</organism>
<dbReference type="AlphaFoldDB" id="A0A821INC1"/>
<evidence type="ECO:0000313" key="2">
    <source>
        <dbReference type="Proteomes" id="UP000663848"/>
    </source>
</evidence>
<name>A0A821INC1_9BILA</name>
<protein>
    <submittedName>
        <fullName evidence="1">Uncharacterized protein</fullName>
    </submittedName>
</protein>
<dbReference type="EMBL" id="CAJOBR010002792">
    <property type="protein sequence ID" value="CAF4704520.1"/>
    <property type="molecule type" value="Genomic_DNA"/>
</dbReference>
<comment type="caution">
    <text evidence="1">The sequence shown here is derived from an EMBL/GenBank/DDBJ whole genome shotgun (WGS) entry which is preliminary data.</text>
</comment>
<proteinExistence type="predicted"/>
<evidence type="ECO:0000313" key="1">
    <source>
        <dbReference type="EMBL" id="CAF4704520.1"/>
    </source>
</evidence>